<evidence type="ECO:0000256" key="1">
    <source>
        <dbReference type="SAM" id="MobiDB-lite"/>
    </source>
</evidence>
<sequence>MKKLLCILLLMTVTVASALASDGKKVANNGNKDKDKGGKNGEKEKSEKVSTKVTAKTSKVEEFIWSLPREADKVDDNELDKAMIDLYKWYLQNETKVNNNVQQRDIDDGEDVAIPFKVDPRVLQQYMQFIKKNFPGLNTEDLNKRTSAFRKSLEPVSYRDDILFNNNQITK</sequence>
<feature type="compositionally biased region" description="Basic and acidic residues" evidence="1">
    <location>
        <begin position="31"/>
        <end position="50"/>
    </location>
</feature>
<feature type="signal peptide" evidence="2">
    <location>
        <begin position="1"/>
        <end position="20"/>
    </location>
</feature>
<evidence type="ECO:0000313" key="4">
    <source>
        <dbReference type="Proteomes" id="UP000220133"/>
    </source>
</evidence>
<gene>
    <name evidence="3" type="ORF">COR50_06955</name>
</gene>
<dbReference type="RefSeq" id="WP_098193327.1">
    <property type="nucleotide sequence ID" value="NZ_CP023777.1"/>
</dbReference>
<evidence type="ECO:0000313" key="3">
    <source>
        <dbReference type="EMBL" id="ATL46941.1"/>
    </source>
</evidence>
<accession>A0A291QSQ8</accession>
<protein>
    <submittedName>
        <fullName evidence="3">Uncharacterized protein</fullName>
    </submittedName>
</protein>
<dbReference type="KEGG" id="cbae:COR50_06955"/>
<proteinExistence type="predicted"/>
<dbReference type="Proteomes" id="UP000220133">
    <property type="component" value="Chromosome"/>
</dbReference>
<name>A0A291QSQ8_9BACT</name>
<dbReference type="AlphaFoldDB" id="A0A291QSQ8"/>
<dbReference type="EMBL" id="CP023777">
    <property type="protein sequence ID" value="ATL46941.1"/>
    <property type="molecule type" value="Genomic_DNA"/>
</dbReference>
<dbReference type="OrthoDB" id="678585at2"/>
<evidence type="ECO:0000256" key="2">
    <source>
        <dbReference type="SAM" id="SignalP"/>
    </source>
</evidence>
<reference evidence="3 4" key="1">
    <citation type="submission" date="2017-10" db="EMBL/GenBank/DDBJ databases">
        <title>Paenichitinophaga pekingensis gen. nov., sp. nov., isolated from activated sludge.</title>
        <authorList>
            <person name="Jin D."/>
            <person name="Kong X."/>
            <person name="Deng Y."/>
            <person name="Bai Z."/>
        </authorList>
    </citation>
    <scope>NUCLEOTIDE SEQUENCE [LARGE SCALE GENOMIC DNA]</scope>
    <source>
        <strain evidence="3 4">13</strain>
    </source>
</reference>
<feature type="region of interest" description="Disordered" evidence="1">
    <location>
        <begin position="24"/>
        <end position="52"/>
    </location>
</feature>
<keyword evidence="4" id="KW-1185">Reference proteome</keyword>
<keyword evidence="2" id="KW-0732">Signal</keyword>
<organism evidence="3 4">
    <name type="scientific">Chitinophaga caeni</name>
    <dbReference type="NCBI Taxonomy" id="2029983"/>
    <lineage>
        <taxon>Bacteria</taxon>
        <taxon>Pseudomonadati</taxon>
        <taxon>Bacteroidota</taxon>
        <taxon>Chitinophagia</taxon>
        <taxon>Chitinophagales</taxon>
        <taxon>Chitinophagaceae</taxon>
        <taxon>Chitinophaga</taxon>
    </lineage>
</organism>
<feature type="chain" id="PRO_5011996427" evidence="2">
    <location>
        <begin position="21"/>
        <end position="171"/>
    </location>
</feature>